<organism evidence="5 6">
    <name type="scientific">Streptomyces griseoaurantiacus</name>
    <dbReference type="NCBI Taxonomy" id="68213"/>
    <lineage>
        <taxon>Bacteria</taxon>
        <taxon>Bacillati</taxon>
        <taxon>Actinomycetota</taxon>
        <taxon>Actinomycetes</taxon>
        <taxon>Kitasatosporales</taxon>
        <taxon>Streptomycetaceae</taxon>
        <taxon>Streptomyces</taxon>
        <taxon>Streptomyces aurantiacus group</taxon>
    </lineage>
</organism>
<evidence type="ECO:0000256" key="1">
    <source>
        <dbReference type="ARBA" id="ARBA00001974"/>
    </source>
</evidence>
<dbReference type="NCBIfam" id="NF004780">
    <property type="entry name" value="PRK06126.1"/>
    <property type="match status" value="1"/>
</dbReference>
<feature type="domain" description="FAD-binding" evidence="4">
    <location>
        <begin position="13"/>
        <end position="364"/>
    </location>
</feature>
<dbReference type="PRINTS" id="PR00420">
    <property type="entry name" value="RNGMNOXGNASE"/>
</dbReference>
<comment type="cofactor">
    <cofactor evidence="1">
        <name>FAD</name>
        <dbReference type="ChEBI" id="CHEBI:57692"/>
    </cofactor>
</comment>
<dbReference type="InterPro" id="IPR050641">
    <property type="entry name" value="RIFMO-like"/>
</dbReference>
<dbReference type="EMBL" id="FNAX01000028">
    <property type="protein sequence ID" value="SDG74180.1"/>
    <property type="molecule type" value="Genomic_DNA"/>
</dbReference>
<evidence type="ECO:0000256" key="3">
    <source>
        <dbReference type="ARBA" id="ARBA00022827"/>
    </source>
</evidence>
<evidence type="ECO:0000313" key="6">
    <source>
        <dbReference type="Proteomes" id="UP000198614"/>
    </source>
</evidence>
<protein>
    <submittedName>
        <fullName evidence="5">2-polyprenyl-6-methoxyphenol hydroxylase</fullName>
    </submittedName>
</protein>
<dbReference type="Gene3D" id="3.40.30.120">
    <property type="match status" value="1"/>
</dbReference>
<dbReference type="GO" id="GO:0016709">
    <property type="term" value="F:oxidoreductase activity, acting on paired donors, with incorporation or reduction of molecular oxygen, NAD(P)H as one donor, and incorporation of one atom of oxygen"/>
    <property type="evidence" value="ECO:0007669"/>
    <property type="project" value="UniProtKB-ARBA"/>
</dbReference>
<dbReference type="PANTHER" id="PTHR43004:SF19">
    <property type="entry name" value="BINDING MONOOXYGENASE, PUTATIVE (JCVI)-RELATED"/>
    <property type="match status" value="1"/>
</dbReference>
<keyword evidence="2" id="KW-0285">Flavoprotein</keyword>
<accession>A0A1G7WSF6</accession>
<sequence>MSAHDTIDEEERTGVLVVGAGPAGLTLAIDLAMRGVPCHVVEATAERPLNPRCNTTSARSMEIFRRLGIAGDIRRAGLPEDRPTSVHYRTTLLGEEIFRIDLPSSGEVLSGAGKEDWPTPEPQHRISQLHLEPVLERHARSLPGLTIERGTRLTGLRRHEDHVEAVVESGGTTRALRPAYVVGCDGAHSTVRRGLGIRHEGVDALQKFVTTFVRSRALGAIADRDPAWTYWTYGRRTASLIAVDGEELWLNHVAFPPDHDTEDEDPERLLRETVGADVEHDVLGVVRWTGRRLVARRYGEGRVFLAGDAAHLWIPVGGFGMNAGIQDAVTLGWMLAAVLHGWAPPALLDAYQLERKPVGEQFADAVRAAARTSFADVSPDIHLPGPEGEAARAEFAGRLARSEPHRYSPDGFSFGYHYAHSPLVVGGGEQAAITMGDHTERARPGFRLPHAWLDEGRSVLDALGPDFTLLRTDPDTDVTPWTDAAAALGVPLTVVDLPARWPERYPAALLLVRPDQHVAWTGEAHPRPEELLHTVTGRLAAPRQ</sequence>
<gene>
    <name evidence="5" type="ORF">SAMN05216260_12814</name>
</gene>
<dbReference type="SUPFAM" id="SSF51905">
    <property type="entry name" value="FAD/NAD(P)-binding domain"/>
    <property type="match status" value="1"/>
</dbReference>
<dbReference type="Gene3D" id="3.30.9.10">
    <property type="entry name" value="D-Amino Acid Oxidase, subunit A, domain 2"/>
    <property type="match status" value="1"/>
</dbReference>
<proteinExistence type="predicted"/>
<name>A0A1G7WSF6_9ACTN</name>
<dbReference type="PANTHER" id="PTHR43004">
    <property type="entry name" value="TRK SYSTEM POTASSIUM UPTAKE PROTEIN"/>
    <property type="match status" value="1"/>
</dbReference>
<dbReference type="AlphaFoldDB" id="A0A1G7WSF6"/>
<dbReference type="OrthoDB" id="8670884at2"/>
<evidence type="ECO:0000256" key="2">
    <source>
        <dbReference type="ARBA" id="ARBA00022630"/>
    </source>
</evidence>
<evidence type="ECO:0000259" key="4">
    <source>
        <dbReference type="Pfam" id="PF01494"/>
    </source>
</evidence>
<dbReference type="Pfam" id="PF21274">
    <property type="entry name" value="Rng_hyd_C"/>
    <property type="match status" value="1"/>
</dbReference>
<dbReference type="InterPro" id="IPR036188">
    <property type="entry name" value="FAD/NAD-bd_sf"/>
</dbReference>
<dbReference type="GO" id="GO:0071949">
    <property type="term" value="F:FAD binding"/>
    <property type="evidence" value="ECO:0007669"/>
    <property type="project" value="InterPro"/>
</dbReference>
<dbReference type="Pfam" id="PF01494">
    <property type="entry name" value="FAD_binding_3"/>
    <property type="match status" value="1"/>
</dbReference>
<dbReference type="InterPro" id="IPR002938">
    <property type="entry name" value="FAD-bd"/>
</dbReference>
<dbReference type="Proteomes" id="UP000198614">
    <property type="component" value="Unassembled WGS sequence"/>
</dbReference>
<keyword evidence="3" id="KW-0274">FAD</keyword>
<dbReference type="Gene3D" id="3.50.50.60">
    <property type="entry name" value="FAD/NAD(P)-binding domain"/>
    <property type="match status" value="1"/>
</dbReference>
<reference evidence="5 6" key="1">
    <citation type="submission" date="2016-10" db="EMBL/GenBank/DDBJ databases">
        <authorList>
            <person name="de Groot N.N."/>
        </authorList>
    </citation>
    <scope>NUCLEOTIDE SEQUENCE [LARGE SCALE GENOMIC DNA]</scope>
    <source>
        <strain evidence="5 6">CGMCC 4.1859</strain>
    </source>
</reference>
<evidence type="ECO:0000313" key="5">
    <source>
        <dbReference type="EMBL" id="SDG74180.1"/>
    </source>
</evidence>